<sequence length="151" mass="17431">MGISQPCTRPIGCRSPHQIANPIEDLPDATHNSRDPHEPPPEPAHHDPREGVQQDPLNRELRCEVVPDRRYNNREVDPLRELHREGIPDRHEGDPPREPHREVIPDRRDNPREGDPLRNSREPRDTFHHDPRDPLPDPRQPLRDGAAVVGM</sequence>
<name>A0A0D0ABH0_9AGAM</name>
<dbReference type="HOGENOM" id="CLU_1732678_0_0_1"/>
<proteinExistence type="predicted"/>
<dbReference type="EMBL" id="KN836861">
    <property type="protein sequence ID" value="KIK31572.1"/>
    <property type="molecule type" value="Genomic_DNA"/>
</dbReference>
<organism evidence="2 3">
    <name type="scientific">Suillus luteus UH-Slu-Lm8-n1</name>
    <dbReference type="NCBI Taxonomy" id="930992"/>
    <lineage>
        <taxon>Eukaryota</taxon>
        <taxon>Fungi</taxon>
        <taxon>Dikarya</taxon>
        <taxon>Basidiomycota</taxon>
        <taxon>Agaricomycotina</taxon>
        <taxon>Agaricomycetes</taxon>
        <taxon>Agaricomycetidae</taxon>
        <taxon>Boletales</taxon>
        <taxon>Suillineae</taxon>
        <taxon>Suillaceae</taxon>
        <taxon>Suillus</taxon>
    </lineage>
</organism>
<evidence type="ECO:0000256" key="1">
    <source>
        <dbReference type="SAM" id="MobiDB-lite"/>
    </source>
</evidence>
<reference evidence="2 3" key="1">
    <citation type="submission" date="2014-04" db="EMBL/GenBank/DDBJ databases">
        <authorList>
            <consortium name="DOE Joint Genome Institute"/>
            <person name="Kuo A."/>
            <person name="Ruytinx J."/>
            <person name="Rineau F."/>
            <person name="Colpaert J."/>
            <person name="Kohler A."/>
            <person name="Nagy L.G."/>
            <person name="Floudas D."/>
            <person name="Copeland A."/>
            <person name="Barry K.W."/>
            <person name="Cichocki N."/>
            <person name="Veneault-Fourrey C."/>
            <person name="LaButti K."/>
            <person name="Lindquist E.A."/>
            <person name="Lipzen A."/>
            <person name="Lundell T."/>
            <person name="Morin E."/>
            <person name="Murat C."/>
            <person name="Sun H."/>
            <person name="Tunlid A."/>
            <person name="Henrissat B."/>
            <person name="Grigoriev I.V."/>
            <person name="Hibbett D.S."/>
            <person name="Martin F."/>
            <person name="Nordberg H.P."/>
            <person name="Cantor M.N."/>
            <person name="Hua S.X."/>
        </authorList>
    </citation>
    <scope>NUCLEOTIDE SEQUENCE [LARGE SCALE GENOMIC DNA]</scope>
    <source>
        <strain evidence="2 3">UH-Slu-Lm8-n1</strain>
    </source>
</reference>
<gene>
    <name evidence="2" type="ORF">CY34DRAFT_19786</name>
</gene>
<evidence type="ECO:0000313" key="3">
    <source>
        <dbReference type="Proteomes" id="UP000054485"/>
    </source>
</evidence>
<dbReference type="Proteomes" id="UP000054485">
    <property type="component" value="Unassembled WGS sequence"/>
</dbReference>
<accession>A0A0D0ABH0</accession>
<dbReference type="OrthoDB" id="2700768at2759"/>
<feature type="region of interest" description="Disordered" evidence="1">
    <location>
        <begin position="1"/>
        <end position="151"/>
    </location>
</feature>
<evidence type="ECO:0000313" key="2">
    <source>
        <dbReference type="EMBL" id="KIK31572.1"/>
    </source>
</evidence>
<protein>
    <submittedName>
        <fullName evidence="2">Unplaced genomic scaffold CY34scaffold_1730, whole genome shotgun sequence</fullName>
    </submittedName>
</protein>
<dbReference type="AlphaFoldDB" id="A0A0D0ABH0"/>
<feature type="compositionally biased region" description="Basic and acidic residues" evidence="1">
    <location>
        <begin position="31"/>
        <end position="142"/>
    </location>
</feature>
<dbReference type="InParanoid" id="A0A0D0ABH0"/>
<reference evidence="3" key="2">
    <citation type="submission" date="2015-01" db="EMBL/GenBank/DDBJ databases">
        <title>Evolutionary Origins and Diversification of the Mycorrhizal Mutualists.</title>
        <authorList>
            <consortium name="DOE Joint Genome Institute"/>
            <consortium name="Mycorrhizal Genomics Consortium"/>
            <person name="Kohler A."/>
            <person name="Kuo A."/>
            <person name="Nagy L.G."/>
            <person name="Floudas D."/>
            <person name="Copeland A."/>
            <person name="Barry K.W."/>
            <person name="Cichocki N."/>
            <person name="Veneault-Fourrey C."/>
            <person name="LaButti K."/>
            <person name="Lindquist E.A."/>
            <person name="Lipzen A."/>
            <person name="Lundell T."/>
            <person name="Morin E."/>
            <person name="Murat C."/>
            <person name="Riley R."/>
            <person name="Ohm R."/>
            <person name="Sun H."/>
            <person name="Tunlid A."/>
            <person name="Henrissat B."/>
            <person name="Grigoriev I.V."/>
            <person name="Hibbett D.S."/>
            <person name="Martin F."/>
        </authorList>
    </citation>
    <scope>NUCLEOTIDE SEQUENCE [LARGE SCALE GENOMIC DNA]</scope>
    <source>
        <strain evidence="3">UH-Slu-Lm8-n1</strain>
    </source>
</reference>
<keyword evidence="3" id="KW-1185">Reference proteome</keyword>